<dbReference type="Proteomes" id="UP000295075">
    <property type="component" value="Unassembled WGS sequence"/>
</dbReference>
<comment type="caution">
    <text evidence="1">The sequence shown here is derived from an EMBL/GenBank/DDBJ whole genome shotgun (WGS) entry which is preliminary data.</text>
</comment>
<sequence>MRIAGLAMNDVWAHRVLRERGVETTRTEKIDAEVSVFVESMELKHHGPDRNYRPYLHLHGELRSVRPHQQLPYGVDEVTFPIGGSEPVDVFYEFDDQQLVQLALKGYFSPAFTLPEQVTGIDWELPATVDALVLAPAGDTTLVTTPESAPDVPVVFVRVHGLGSLDVDLESSGYDITEYIADHSTTAGPRHDQHVVNQTGVSARSDAFTPLFDDADFGQAHTRTTLARPGAENDAESPLATRMQAVAASLDAEQAQLRLEREEEAGTPENVYRSRVAGSLEETSAEAAIDEGPEPVASVDLDGETAEELPVEPFHTEPPADMTRLDELRRQVRLRAADLDAGEAGSVPDHQV</sequence>
<keyword evidence="2" id="KW-1185">Reference proteome</keyword>
<protein>
    <submittedName>
        <fullName evidence="1">Uncharacterized protein</fullName>
    </submittedName>
</protein>
<name>A0A4R4QJM9_9ACTN</name>
<gene>
    <name evidence="1" type="ORF">E1261_00660</name>
</gene>
<accession>A0A4R4QJM9</accession>
<proteinExistence type="predicted"/>
<evidence type="ECO:0000313" key="2">
    <source>
        <dbReference type="Proteomes" id="UP000295075"/>
    </source>
</evidence>
<dbReference type="AlphaFoldDB" id="A0A4R4QJM9"/>
<organism evidence="1 2">
    <name type="scientific">Kribbella albertanoniae</name>
    <dbReference type="NCBI Taxonomy" id="1266829"/>
    <lineage>
        <taxon>Bacteria</taxon>
        <taxon>Bacillati</taxon>
        <taxon>Actinomycetota</taxon>
        <taxon>Actinomycetes</taxon>
        <taxon>Propionibacteriales</taxon>
        <taxon>Kribbellaceae</taxon>
        <taxon>Kribbella</taxon>
    </lineage>
</organism>
<reference evidence="1 2" key="1">
    <citation type="submission" date="2019-03" db="EMBL/GenBank/DDBJ databases">
        <title>Draft genome sequences of novel Actinobacteria.</title>
        <authorList>
            <person name="Sahin N."/>
            <person name="Ay H."/>
            <person name="Saygin H."/>
        </authorList>
    </citation>
    <scope>NUCLEOTIDE SEQUENCE [LARGE SCALE GENOMIC DNA]</scope>
    <source>
        <strain evidence="1 2">JCM 30547</strain>
    </source>
</reference>
<dbReference type="RefSeq" id="WP_165952290.1">
    <property type="nucleotide sequence ID" value="NZ_SMKA01000001.1"/>
</dbReference>
<dbReference type="EMBL" id="SMKA01000001">
    <property type="protein sequence ID" value="TDC35870.1"/>
    <property type="molecule type" value="Genomic_DNA"/>
</dbReference>
<evidence type="ECO:0000313" key="1">
    <source>
        <dbReference type="EMBL" id="TDC35870.1"/>
    </source>
</evidence>